<gene>
    <name evidence="2" type="ORF">QP029_08505</name>
</gene>
<keyword evidence="1" id="KW-0472">Membrane</keyword>
<sequence>MSIPVTDHLQTLALHAQSALVIAQQQQGGPLGPEFGKASPIGLTILAGMGVLVIFIGWSLARRYSRYNRRRVFAEQHGLDVFDVEAVDRAMAEAGVLDQRKKRWF</sequence>
<name>A0ABY8VID4_9CORY</name>
<dbReference type="RefSeq" id="WP_284873909.1">
    <property type="nucleotide sequence ID" value="NZ_CP126970.1"/>
</dbReference>
<keyword evidence="3" id="KW-1185">Reference proteome</keyword>
<evidence type="ECO:0008006" key="4">
    <source>
        <dbReference type="Google" id="ProtNLM"/>
    </source>
</evidence>
<evidence type="ECO:0000313" key="2">
    <source>
        <dbReference type="EMBL" id="WIM69314.1"/>
    </source>
</evidence>
<proteinExistence type="predicted"/>
<dbReference type="EMBL" id="CP126970">
    <property type="protein sequence ID" value="WIM69314.1"/>
    <property type="molecule type" value="Genomic_DNA"/>
</dbReference>
<protein>
    <recommendedName>
        <fullName evidence="4">DUF1049 domain-containing protein</fullName>
    </recommendedName>
</protein>
<organism evidence="2 3">
    <name type="scientific">Corynebacterium suedekumii</name>
    <dbReference type="NCBI Taxonomy" id="3049801"/>
    <lineage>
        <taxon>Bacteria</taxon>
        <taxon>Bacillati</taxon>
        <taxon>Actinomycetota</taxon>
        <taxon>Actinomycetes</taxon>
        <taxon>Mycobacteriales</taxon>
        <taxon>Corynebacteriaceae</taxon>
        <taxon>Corynebacterium</taxon>
    </lineage>
</organism>
<keyword evidence="1" id="KW-1133">Transmembrane helix</keyword>
<evidence type="ECO:0000313" key="3">
    <source>
        <dbReference type="Proteomes" id="UP001238805"/>
    </source>
</evidence>
<evidence type="ECO:0000256" key="1">
    <source>
        <dbReference type="SAM" id="Phobius"/>
    </source>
</evidence>
<feature type="transmembrane region" description="Helical" evidence="1">
    <location>
        <begin position="41"/>
        <end position="61"/>
    </location>
</feature>
<keyword evidence="1" id="KW-0812">Transmembrane</keyword>
<dbReference type="Proteomes" id="UP001238805">
    <property type="component" value="Chromosome"/>
</dbReference>
<reference evidence="2 3" key="1">
    <citation type="submission" date="2023-05" db="EMBL/GenBank/DDBJ databases">
        <title>Corynebacterium suedekumii sp. nov. and Corynebacterium breve sp. nov. isolated from raw cow's milk.</title>
        <authorList>
            <person name="Baer M.K."/>
            <person name="Mehl L."/>
            <person name="Hellmuth R."/>
            <person name="Marke G."/>
            <person name="Lipski A."/>
        </authorList>
    </citation>
    <scope>NUCLEOTIDE SEQUENCE [LARGE SCALE GENOMIC DNA]</scope>
    <source>
        <strain evidence="2 3">LM112</strain>
    </source>
</reference>
<accession>A0ABY8VID4</accession>